<keyword evidence="3" id="KW-1185">Reference proteome</keyword>
<name>A0A5N6L043_9ROSI</name>
<feature type="compositionally biased region" description="Polar residues" evidence="1">
    <location>
        <begin position="382"/>
        <end position="399"/>
    </location>
</feature>
<sequence>MASKLPQWSRDKPPRLSSFGSTLLHITIRLLALIGLLMIAEHVYTSWTSMNGTATRVPHIVRPSHGPIKGRPTNNISSSSSPPSPPPNKAIIAVSMRTDNVSWIHDFFPDWQPNIYVMDDAAAPLSVTQPGGHEASAYLSYIITHYYSLPAHMVFLHARRYQWHNDDVMYDHVPTLRALRLAHVARVGYQSLRCAWAPGCRVSLRPQPGGADGFYEWSAAYAAAWRAFWPDARVPAEVGAPCCAQFAVSRAQVLRRSVREYERVRQWLWGTALDPEKSGRVLEYSWHVLFGQGAVACPSAERCYCEAFGHCNLECADEGSCEGRWIMPRLNERLPENWPAKEAQGQHGWPVDGWWLEGSGVSDDKQVTGNSVGDKMEDENDSGQSASPTVSAAGKTQSF</sequence>
<accession>A0A5N6L043</accession>
<dbReference type="Proteomes" id="UP000327013">
    <property type="component" value="Unassembled WGS sequence"/>
</dbReference>
<feature type="region of interest" description="Disordered" evidence="1">
    <location>
        <begin position="58"/>
        <end position="88"/>
    </location>
</feature>
<organism evidence="2 3">
    <name type="scientific">Carpinus fangiana</name>
    <dbReference type="NCBI Taxonomy" id="176857"/>
    <lineage>
        <taxon>Eukaryota</taxon>
        <taxon>Viridiplantae</taxon>
        <taxon>Streptophyta</taxon>
        <taxon>Embryophyta</taxon>
        <taxon>Tracheophyta</taxon>
        <taxon>Spermatophyta</taxon>
        <taxon>Magnoliopsida</taxon>
        <taxon>eudicotyledons</taxon>
        <taxon>Gunneridae</taxon>
        <taxon>Pentapetalae</taxon>
        <taxon>rosids</taxon>
        <taxon>fabids</taxon>
        <taxon>Fagales</taxon>
        <taxon>Betulaceae</taxon>
        <taxon>Carpinus</taxon>
    </lineage>
</organism>
<dbReference type="OrthoDB" id="426718at2759"/>
<proteinExistence type="predicted"/>
<dbReference type="AlphaFoldDB" id="A0A5N6L043"/>
<dbReference type="Pfam" id="PF11913">
    <property type="entry name" value="DUF3431"/>
    <property type="match status" value="1"/>
</dbReference>
<comment type="caution">
    <text evidence="2">The sequence shown here is derived from an EMBL/GenBank/DDBJ whole genome shotgun (WGS) entry which is preliminary data.</text>
</comment>
<evidence type="ECO:0000313" key="2">
    <source>
        <dbReference type="EMBL" id="KAB8437448.1"/>
    </source>
</evidence>
<dbReference type="PANTHER" id="PTHR37490">
    <property type="entry name" value="EXPRESSED PROTEIN"/>
    <property type="match status" value="1"/>
</dbReference>
<protein>
    <submittedName>
        <fullName evidence="2">Uncharacterized protein</fullName>
    </submittedName>
</protein>
<dbReference type="InterPro" id="IPR021838">
    <property type="entry name" value="DUF3431"/>
</dbReference>
<dbReference type="EMBL" id="VIBQ01000036">
    <property type="protein sequence ID" value="KAB8437448.1"/>
    <property type="molecule type" value="Genomic_DNA"/>
</dbReference>
<reference evidence="2 3" key="1">
    <citation type="submission" date="2019-06" db="EMBL/GenBank/DDBJ databases">
        <title>A chromosomal-level reference genome of Carpinus fangiana (Coryloideae, Betulaceae).</title>
        <authorList>
            <person name="Yang X."/>
            <person name="Wang Z."/>
            <person name="Zhang L."/>
            <person name="Hao G."/>
            <person name="Liu J."/>
            <person name="Yang Y."/>
        </authorList>
    </citation>
    <scope>NUCLEOTIDE SEQUENCE [LARGE SCALE GENOMIC DNA]</scope>
    <source>
        <strain evidence="2">Cfa_2016G</strain>
        <tissue evidence="2">Leaf</tissue>
    </source>
</reference>
<dbReference type="PANTHER" id="PTHR37490:SF2">
    <property type="match status" value="1"/>
</dbReference>
<gene>
    <name evidence="2" type="ORF">FH972_025126</name>
</gene>
<feature type="region of interest" description="Disordered" evidence="1">
    <location>
        <begin position="359"/>
        <end position="399"/>
    </location>
</feature>
<evidence type="ECO:0000256" key="1">
    <source>
        <dbReference type="SAM" id="MobiDB-lite"/>
    </source>
</evidence>
<evidence type="ECO:0000313" key="3">
    <source>
        <dbReference type="Proteomes" id="UP000327013"/>
    </source>
</evidence>